<dbReference type="InterPro" id="IPR016181">
    <property type="entry name" value="Acyl_CoA_acyltransferase"/>
</dbReference>
<evidence type="ECO:0000259" key="3">
    <source>
        <dbReference type="PROSITE" id="PS51186"/>
    </source>
</evidence>
<keyword evidence="4" id="KW-0689">Ribosomal protein</keyword>
<organism evidence="4 5">
    <name type="scientific">Clostridium acidisoli DSM 12555</name>
    <dbReference type="NCBI Taxonomy" id="1121291"/>
    <lineage>
        <taxon>Bacteria</taxon>
        <taxon>Bacillati</taxon>
        <taxon>Bacillota</taxon>
        <taxon>Clostridia</taxon>
        <taxon>Eubacteriales</taxon>
        <taxon>Clostridiaceae</taxon>
        <taxon>Clostridium</taxon>
    </lineage>
</organism>
<dbReference type="InterPro" id="IPR000182">
    <property type="entry name" value="GNAT_dom"/>
</dbReference>
<dbReference type="RefSeq" id="WP_084114944.1">
    <property type="nucleotide sequence ID" value="NZ_FWXH01000003.1"/>
</dbReference>
<dbReference type="EMBL" id="FWXH01000003">
    <property type="protein sequence ID" value="SMC21820.1"/>
    <property type="molecule type" value="Genomic_DNA"/>
</dbReference>
<dbReference type="OrthoDB" id="9796381at2"/>
<dbReference type="SUPFAM" id="SSF55729">
    <property type="entry name" value="Acyl-CoA N-acyltransferases (Nat)"/>
    <property type="match status" value="1"/>
</dbReference>
<protein>
    <submittedName>
        <fullName evidence="4">Ribosomal protein S18 acetylase RimI</fullName>
    </submittedName>
</protein>
<evidence type="ECO:0000313" key="5">
    <source>
        <dbReference type="Proteomes" id="UP000192468"/>
    </source>
</evidence>
<proteinExistence type="predicted"/>
<dbReference type="Pfam" id="PF00583">
    <property type="entry name" value="Acetyltransf_1"/>
    <property type="match status" value="1"/>
</dbReference>
<dbReference type="AlphaFoldDB" id="A0A1W1XD66"/>
<gene>
    <name evidence="4" type="ORF">SAMN02745134_01459</name>
</gene>
<dbReference type="PROSITE" id="PS51186">
    <property type="entry name" value="GNAT"/>
    <property type="match status" value="1"/>
</dbReference>
<accession>A0A1W1XD66</accession>
<dbReference type="GO" id="GO:0016747">
    <property type="term" value="F:acyltransferase activity, transferring groups other than amino-acyl groups"/>
    <property type="evidence" value="ECO:0007669"/>
    <property type="project" value="InterPro"/>
</dbReference>
<reference evidence="4 5" key="1">
    <citation type="submission" date="2017-04" db="EMBL/GenBank/DDBJ databases">
        <authorList>
            <person name="Afonso C.L."/>
            <person name="Miller P.J."/>
            <person name="Scott M.A."/>
            <person name="Spackman E."/>
            <person name="Goraichik I."/>
            <person name="Dimitrov K.M."/>
            <person name="Suarez D.L."/>
            <person name="Swayne D.E."/>
        </authorList>
    </citation>
    <scope>NUCLEOTIDE SEQUENCE [LARGE SCALE GENOMIC DNA]</scope>
    <source>
        <strain evidence="4 5">DSM 12555</strain>
    </source>
</reference>
<dbReference type="InterPro" id="IPR050680">
    <property type="entry name" value="YpeA/RimI_acetyltransf"/>
</dbReference>
<dbReference type="PANTHER" id="PTHR43420">
    <property type="entry name" value="ACETYLTRANSFERASE"/>
    <property type="match status" value="1"/>
</dbReference>
<dbReference type="GO" id="GO:0005840">
    <property type="term" value="C:ribosome"/>
    <property type="evidence" value="ECO:0007669"/>
    <property type="project" value="UniProtKB-KW"/>
</dbReference>
<evidence type="ECO:0000313" key="4">
    <source>
        <dbReference type="EMBL" id="SMC21820.1"/>
    </source>
</evidence>
<keyword evidence="1" id="KW-0808">Transferase</keyword>
<dbReference type="Proteomes" id="UP000192468">
    <property type="component" value="Unassembled WGS sequence"/>
</dbReference>
<dbReference type="CDD" id="cd04301">
    <property type="entry name" value="NAT_SF"/>
    <property type="match status" value="1"/>
</dbReference>
<evidence type="ECO:0000256" key="2">
    <source>
        <dbReference type="ARBA" id="ARBA00023315"/>
    </source>
</evidence>
<keyword evidence="2" id="KW-0012">Acyltransferase</keyword>
<dbReference type="STRING" id="1121291.SAMN02745134_01459"/>
<sequence length="165" mass="19530">MDIKRGEIKDIARIMDIIKAAIANMEAKKVYQWDDMYPNEMVIKNDIIKKNLYVYIDENIIKGIIVLNETQDGEYKKLKWKYSAKKQIIIHRLCIDPQYQGNGIAKKFLKYAEEYSMENNYGSIRLDAFTKNKTAYTMYEKLGYEKVGIVTFRKGDFYCFEKNLN</sequence>
<keyword evidence="4" id="KW-0687">Ribonucleoprotein</keyword>
<evidence type="ECO:0000256" key="1">
    <source>
        <dbReference type="ARBA" id="ARBA00022679"/>
    </source>
</evidence>
<dbReference type="Gene3D" id="3.40.630.30">
    <property type="match status" value="1"/>
</dbReference>
<name>A0A1W1XD66_9CLOT</name>
<keyword evidence="5" id="KW-1185">Reference proteome</keyword>
<feature type="domain" description="N-acetyltransferase" evidence="3">
    <location>
        <begin position="1"/>
        <end position="165"/>
    </location>
</feature>